<proteinExistence type="predicted"/>
<gene>
    <name evidence="1" type="ORF">K488DRAFT_71294</name>
</gene>
<protein>
    <submittedName>
        <fullName evidence="1">Uncharacterized protein</fullName>
    </submittedName>
</protein>
<sequence>MLVGDSSESVEQSEPRVAHCDSLVMIDIDGFFDGRIGKDSSDRFGLIVTRPLASKRLCTEIDFATPLQVDSSDGSATPASGSHRDGMTTCFSASIYHSEPHPPTSPSAASQALLRSVPKDIEQLKVNEKLHHFSISIIPLICELKPTIPDSMRSASAHWQIRLGIVTTVKFLSVLGITDFPVFSLVVEGTIGYVVMAWGEKIERESTKLVVQRLGEDYDESKDIRVHIIERHPAAFDLRTEVGAFHYACFVAKIAHDLAPALAKKVRERREEFNARIRQGEVASPPFVWNMVQVWHERDKNEQEKKDTEDAAPSNVVTTSGEAKPATSRNSPPTSC</sequence>
<reference evidence="1" key="1">
    <citation type="submission" date="2021-02" db="EMBL/GenBank/DDBJ databases">
        <authorList>
            <consortium name="DOE Joint Genome Institute"/>
            <person name="Ahrendt S."/>
            <person name="Looney B.P."/>
            <person name="Miyauchi S."/>
            <person name="Morin E."/>
            <person name="Drula E."/>
            <person name="Courty P.E."/>
            <person name="Chicoki N."/>
            <person name="Fauchery L."/>
            <person name="Kohler A."/>
            <person name="Kuo A."/>
            <person name="Labutti K."/>
            <person name="Pangilinan J."/>
            <person name="Lipzen A."/>
            <person name="Riley R."/>
            <person name="Andreopoulos W."/>
            <person name="He G."/>
            <person name="Johnson J."/>
            <person name="Barry K.W."/>
            <person name="Grigoriev I.V."/>
            <person name="Nagy L."/>
            <person name="Hibbett D."/>
            <person name="Henrissat B."/>
            <person name="Matheny P.B."/>
            <person name="Labbe J."/>
            <person name="Martin F."/>
        </authorList>
    </citation>
    <scope>NUCLEOTIDE SEQUENCE</scope>
    <source>
        <strain evidence="1">EC-137</strain>
    </source>
</reference>
<evidence type="ECO:0000313" key="1">
    <source>
        <dbReference type="EMBL" id="KAI0031607.1"/>
    </source>
</evidence>
<organism evidence="1 2">
    <name type="scientific">Vararia minispora EC-137</name>
    <dbReference type="NCBI Taxonomy" id="1314806"/>
    <lineage>
        <taxon>Eukaryota</taxon>
        <taxon>Fungi</taxon>
        <taxon>Dikarya</taxon>
        <taxon>Basidiomycota</taxon>
        <taxon>Agaricomycotina</taxon>
        <taxon>Agaricomycetes</taxon>
        <taxon>Russulales</taxon>
        <taxon>Lachnocladiaceae</taxon>
        <taxon>Vararia</taxon>
    </lineage>
</organism>
<dbReference type="Proteomes" id="UP000814128">
    <property type="component" value="Unassembled WGS sequence"/>
</dbReference>
<accession>A0ACB8QIZ5</accession>
<evidence type="ECO:0000313" key="2">
    <source>
        <dbReference type="Proteomes" id="UP000814128"/>
    </source>
</evidence>
<keyword evidence="2" id="KW-1185">Reference proteome</keyword>
<reference evidence="1" key="2">
    <citation type="journal article" date="2022" name="New Phytol.">
        <title>Evolutionary transition to the ectomycorrhizal habit in the genomes of a hyperdiverse lineage of mushroom-forming fungi.</title>
        <authorList>
            <person name="Looney B."/>
            <person name="Miyauchi S."/>
            <person name="Morin E."/>
            <person name="Drula E."/>
            <person name="Courty P.E."/>
            <person name="Kohler A."/>
            <person name="Kuo A."/>
            <person name="LaButti K."/>
            <person name="Pangilinan J."/>
            <person name="Lipzen A."/>
            <person name="Riley R."/>
            <person name="Andreopoulos W."/>
            <person name="He G."/>
            <person name="Johnson J."/>
            <person name="Nolan M."/>
            <person name="Tritt A."/>
            <person name="Barry K.W."/>
            <person name="Grigoriev I.V."/>
            <person name="Nagy L.G."/>
            <person name="Hibbett D."/>
            <person name="Henrissat B."/>
            <person name="Matheny P.B."/>
            <person name="Labbe J."/>
            <person name="Martin F.M."/>
        </authorList>
    </citation>
    <scope>NUCLEOTIDE SEQUENCE</scope>
    <source>
        <strain evidence="1">EC-137</strain>
    </source>
</reference>
<dbReference type="EMBL" id="MU273574">
    <property type="protein sequence ID" value="KAI0031607.1"/>
    <property type="molecule type" value="Genomic_DNA"/>
</dbReference>
<comment type="caution">
    <text evidence="1">The sequence shown here is derived from an EMBL/GenBank/DDBJ whole genome shotgun (WGS) entry which is preliminary data.</text>
</comment>
<name>A0ACB8QIZ5_9AGAM</name>